<gene>
    <name evidence="2" type="ORF">JOF36_003583</name>
</gene>
<keyword evidence="1" id="KW-0472">Membrane</keyword>
<feature type="transmembrane region" description="Helical" evidence="1">
    <location>
        <begin position="105"/>
        <end position="123"/>
    </location>
</feature>
<dbReference type="RefSeq" id="WP_210028089.1">
    <property type="nucleotide sequence ID" value="NZ_JAGINU010000001.1"/>
</dbReference>
<keyword evidence="1" id="KW-0812">Transmembrane</keyword>
<evidence type="ECO:0008006" key="4">
    <source>
        <dbReference type="Google" id="ProtNLM"/>
    </source>
</evidence>
<dbReference type="Proteomes" id="UP001519295">
    <property type="component" value="Unassembled WGS sequence"/>
</dbReference>
<protein>
    <recommendedName>
        <fullName evidence="4">Transcriptional regulator</fullName>
    </recommendedName>
</protein>
<sequence length="343" mass="36488">MVQANEQPEVKALRHVLDAPTDDTLGLAPPAGRADGDALLDLIARAEASDVTPSVLDTLDVVTDELARAYATTPAQSLLDEVQTHARQIGGLLAGRATLAQRRRLLVAGGWLALLAATIYVDLGVRRNAAVARTVAASLERETGHGELGAWAVEIDTWAALVDQDWQRAAGLAALGENVAPENTGAAVQLAAQSARAAARLGDGPAVRAALDRAAHRIATQPSDRPSDHHFAFDARKLDHYVATALAWLGDPAGERHAREIVEQYPPTGAPRRLATARLDLGLILARERRPDEAAELGILAVDSDRLVPSNAWRAVELDEALSGHRDVGEVVELHERLSDLPA</sequence>
<organism evidence="2 3">
    <name type="scientific">Pseudonocardia parietis</name>
    <dbReference type="NCBI Taxonomy" id="570936"/>
    <lineage>
        <taxon>Bacteria</taxon>
        <taxon>Bacillati</taxon>
        <taxon>Actinomycetota</taxon>
        <taxon>Actinomycetes</taxon>
        <taxon>Pseudonocardiales</taxon>
        <taxon>Pseudonocardiaceae</taxon>
        <taxon>Pseudonocardia</taxon>
    </lineage>
</organism>
<name>A0ABS4VVC5_9PSEU</name>
<reference evidence="2 3" key="1">
    <citation type="submission" date="2021-03" db="EMBL/GenBank/DDBJ databases">
        <title>Sequencing the genomes of 1000 actinobacteria strains.</title>
        <authorList>
            <person name="Klenk H.-P."/>
        </authorList>
    </citation>
    <scope>NUCLEOTIDE SEQUENCE [LARGE SCALE GENOMIC DNA]</scope>
    <source>
        <strain evidence="2 3">DSM 45256</strain>
    </source>
</reference>
<evidence type="ECO:0000256" key="1">
    <source>
        <dbReference type="SAM" id="Phobius"/>
    </source>
</evidence>
<keyword evidence="1" id="KW-1133">Transmembrane helix</keyword>
<evidence type="ECO:0000313" key="3">
    <source>
        <dbReference type="Proteomes" id="UP001519295"/>
    </source>
</evidence>
<comment type="caution">
    <text evidence="2">The sequence shown here is derived from an EMBL/GenBank/DDBJ whole genome shotgun (WGS) entry which is preliminary data.</text>
</comment>
<dbReference type="EMBL" id="JAGINU010000001">
    <property type="protein sequence ID" value="MBP2367887.1"/>
    <property type="molecule type" value="Genomic_DNA"/>
</dbReference>
<keyword evidence="3" id="KW-1185">Reference proteome</keyword>
<accession>A0ABS4VVC5</accession>
<evidence type="ECO:0000313" key="2">
    <source>
        <dbReference type="EMBL" id="MBP2367887.1"/>
    </source>
</evidence>
<proteinExistence type="predicted"/>